<dbReference type="EMBL" id="AP014940">
    <property type="protein sequence ID" value="BAV95797.1"/>
    <property type="molecule type" value="Genomic_DNA"/>
</dbReference>
<dbReference type="KEGG" id="lem:LEN_0310"/>
<protein>
    <recommendedName>
        <fullName evidence="3">Nucleotidyltransferase domain-containing protein</fullName>
    </recommendedName>
</protein>
<dbReference type="Proteomes" id="UP000218824">
    <property type="component" value="Chromosome"/>
</dbReference>
<name>A0AAU9AB43_LYSEN</name>
<evidence type="ECO:0000313" key="1">
    <source>
        <dbReference type="EMBL" id="BAV95797.1"/>
    </source>
</evidence>
<reference evidence="1 2" key="1">
    <citation type="journal article" date="2017" name="DNA Res.">
        <title>Complete genome sequence and expression profile of the commercial lytic enzyme producer Lysobacter enzymogenes M497-1.</title>
        <authorList>
            <person name="Takami H."/>
            <person name="Toyoda A."/>
            <person name="Uchiyama I."/>
            <person name="Itoh T."/>
            <person name="Takaki Y."/>
            <person name="Arai W."/>
            <person name="Nishi S."/>
            <person name="Kawai M."/>
            <person name="Shinya K."/>
            <person name="Ikeda H."/>
        </authorList>
    </citation>
    <scope>NUCLEOTIDE SEQUENCE [LARGE SCALE GENOMIC DNA]</scope>
    <source>
        <strain evidence="1 2">M497-1</strain>
    </source>
</reference>
<dbReference type="Pfam" id="PF10127">
    <property type="entry name" value="RlaP"/>
    <property type="match status" value="1"/>
</dbReference>
<evidence type="ECO:0008006" key="3">
    <source>
        <dbReference type="Google" id="ProtNLM"/>
    </source>
</evidence>
<dbReference type="PANTHER" id="PTHR34817">
    <property type="entry name" value="NUCLEOTIDYLTRANSFERASE"/>
    <property type="match status" value="1"/>
</dbReference>
<proteinExistence type="predicted"/>
<dbReference type="InterPro" id="IPR018775">
    <property type="entry name" value="RlaP"/>
</dbReference>
<accession>A0AAU9AB43</accession>
<dbReference type="PANTHER" id="PTHR34817:SF2">
    <property type="entry name" value="NUCLEOTIDYLTRANSFERASE"/>
    <property type="match status" value="1"/>
</dbReference>
<evidence type="ECO:0000313" key="2">
    <source>
        <dbReference type="Proteomes" id="UP000218824"/>
    </source>
</evidence>
<organism evidence="1 2">
    <name type="scientific">Lysobacter enzymogenes</name>
    <dbReference type="NCBI Taxonomy" id="69"/>
    <lineage>
        <taxon>Bacteria</taxon>
        <taxon>Pseudomonadati</taxon>
        <taxon>Pseudomonadota</taxon>
        <taxon>Gammaproteobacteria</taxon>
        <taxon>Lysobacterales</taxon>
        <taxon>Lysobacteraceae</taxon>
        <taxon>Lysobacter</taxon>
    </lineage>
</organism>
<dbReference type="AlphaFoldDB" id="A0AAU9AB43"/>
<gene>
    <name evidence="1" type="ORF">LEN_0310</name>
</gene>
<sequence>MKSARARLHWPARIDAFAAMDAPSRLHEIHPIADDKRRAVLDALARIEREHDVRVVYACESGSRGWGFSSPDSDYDARFVYVHRQPWYLAVNERTGPGEPQRDVIELPIEADLDVAGWDLRKALRLVSKSNPTLLEWLRSPIVYRQDEAMAAELHRLAERFYSPVAAWHHYLSLARGTFRSHLGGDSIRTKKYLYVLRPVLACQWIEREDSAPPMAFELLLDRLLPDGPVREAIEELLVRKRRSAEIEAGPRVPALSDFLAAQLERMQAQPPQLKPGQGRGDELDEFFRAALRQEW</sequence>